<dbReference type="Proteomes" id="UP000722625">
    <property type="component" value="Unassembled WGS sequence"/>
</dbReference>
<dbReference type="InterPro" id="IPR038142">
    <property type="entry name" value="Cytochrome_P460_sp"/>
</dbReference>
<reference evidence="2 3" key="1">
    <citation type="journal article" date="2018" name="Int. J. Syst. Evol. Microbiol.">
        <title>Flavobacterium chryseum sp. nov. and Flavobacterium psychroterrae sp. nov., novel environmental bacteria isolated from Antarctica.</title>
        <authorList>
            <person name="Kralova S."/>
            <person name="Svec P."/>
            <person name="Busse H.J."/>
            <person name="Stankova E."/>
            <person name="Vaczi P."/>
            <person name="Sedlacek I."/>
        </authorList>
    </citation>
    <scope>NUCLEOTIDE SEQUENCE [LARGE SCALE GENOMIC DNA]</scope>
    <source>
        <strain evidence="2 3">CCM 8827</strain>
    </source>
</reference>
<dbReference type="CDD" id="cd20753">
    <property type="entry name" value="cyt_P460_Mc-like"/>
    <property type="match status" value="1"/>
</dbReference>
<evidence type="ECO:0000313" key="3">
    <source>
        <dbReference type="Proteomes" id="UP000722625"/>
    </source>
</evidence>
<dbReference type="Pfam" id="PF14376">
    <property type="entry name" value="Haem_bd"/>
    <property type="match status" value="1"/>
</dbReference>
<name>A0ABS5PBJ4_9FLAO</name>
<proteinExistence type="predicted"/>
<dbReference type="SMART" id="SM01235">
    <property type="entry name" value="Haem_bd"/>
    <property type="match status" value="1"/>
</dbReference>
<dbReference type="InterPro" id="IPR025992">
    <property type="entry name" value="Haem-bd"/>
</dbReference>
<dbReference type="InterPro" id="IPR032033">
    <property type="entry name" value="Cytochrome_P460"/>
</dbReference>
<dbReference type="RefSeq" id="WP_213299528.1">
    <property type="nucleotide sequence ID" value="NZ_JAGYVZ010000009.1"/>
</dbReference>
<organism evidence="2 3">
    <name type="scientific">Flavobacterium psychroterrae</name>
    <dbReference type="NCBI Taxonomy" id="2133767"/>
    <lineage>
        <taxon>Bacteria</taxon>
        <taxon>Pseudomonadati</taxon>
        <taxon>Bacteroidota</taxon>
        <taxon>Flavobacteriia</taxon>
        <taxon>Flavobacteriales</taxon>
        <taxon>Flavobacteriaceae</taxon>
        <taxon>Flavobacterium</taxon>
    </lineage>
</organism>
<evidence type="ECO:0000259" key="1">
    <source>
        <dbReference type="SMART" id="SM01235"/>
    </source>
</evidence>
<dbReference type="Gene3D" id="3.50.70.20">
    <property type="entry name" value="Cytochrome P460"/>
    <property type="match status" value="1"/>
</dbReference>
<dbReference type="EMBL" id="JAGYVZ010000009">
    <property type="protein sequence ID" value="MBS7231654.1"/>
    <property type="molecule type" value="Genomic_DNA"/>
</dbReference>
<dbReference type="Pfam" id="PF16694">
    <property type="entry name" value="Cytochrome_P460"/>
    <property type="match status" value="1"/>
</dbReference>
<protein>
    <submittedName>
        <fullName evidence="2">Heme-binding domain-containing protein</fullName>
    </submittedName>
</protein>
<comment type="caution">
    <text evidence="2">The sequence shown here is derived from an EMBL/GenBank/DDBJ whole genome shotgun (WGS) entry which is preliminary data.</text>
</comment>
<sequence length="318" mass="36306">MKKHKWYKRKVVIISLGILFAVVLAMQFFRPVIINPPVTGNVKVPHEVQVILKNSCYDCHSNETNLSWYDKIVPVSWLVAQHIKKGRSGLNFSKWDELSPADQKAKLWESINQISHGAMPLDSYTLAHPQAKVSQKDIKVLENYIWSLRVNNKPQDTSKIKALNHQTEAVKKAQKLAQIPKAPNGIAYIADYKNWAVISTTQRLDNGTMRIIFGNDIAMKAIKEKKISPWPNGSILAKAAFDEIEDTDGNISQGAFKQVEFMVKNDKKYQKTNGWGFSRFKTPEMVPYGKNANFVIECMNCHQPMEKNDYVFTLPIRQ</sequence>
<accession>A0ABS5PBJ4</accession>
<gene>
    <name evidence="2" type="ORF">KHA90_11520</name>
</gene>
<keyword evidence="3" id="KW-1185">Reference proteome</keyword>
<feature type="domain" description="Haem-binding" evidence="1">
    <location>
        <begin position="20"/>
        <end position="149"/>
    </location>
</feature>
<evidence type="ECO:0000313" key="2">
    <source>
        <dbReference type="EMBL" id="MBS7231654.1"/>
    </source>
</evidence>